<protein>
    <submittedName>
        <fullName evidence="2">Golgin subfamily A member 2-like</fullName>
    </submittedName>
</protein>
<dbReference type="InterPro" id="IPR024858">
    <property type="entry name" value="GOLGA"/>
</dbReference>
<keyword evidence="3" id="KW-1185">Reference proteome</keyword>
<dbReference type="GO" id="GO:0007030">
    <property type="term" value="P:Golgi organization"/>
    <property type="evidence" value="ECO:0007669"/>
    <property type="project" value="TreeGrafter"/>
</dbReference>
<feature type="non-terminal residue" evidence="2">
    <location>
        <position position="1"/>
    </location>
</feature>
<dbReference type="GO" id="GO:0032580">
    <property type="term" value="C:Golgi cisterna membrane"/>
    <property type="evidence" value="ECO:0007669"/>
    <property type="project" value="TreeGrafter"/>
</dbReference>
<organism evidence="2 3">
    <name type="scientific">Paramuricea clavata</name>
    <name type="common">Red gorgonian</name>
    <name type="synonym">Violescent sea-whip</name>
    <dbReference type="NCBI Taxonomy" id="317549"/>
    <lineage>
        <taxon>Eukaryota</taxon>
        <taxon>Metazoa</taxon>
        <taxon>Cnidaria</taxon>
        <taxon>Anthozoa</taxon>
        <taxon>Octocorallia</taxon>
        <taxon>Malacalcyonacea</taxon>
        <taxon>Plexauridae</taxon>
        <taxon>Paramuricea</taxon>
    </lineage>
</organism>
<evidence type="ECO:0000313" key="2">
    <source>
        <dbReference type="EMBL" id="CAB3980393.1"/>
    </source>
</evidence>
<comment type="caution">
    <text evidence="2">The sequence shown here is derived from an EMBL/GenBank/DDBJ whole genome shotgun (WGS) entry which is preliminary data.</text>
</comment>
<dbReference type="AlphaFoldDB" id="A0A6S7FTA5"/>
<dbReference type="GO" id="GO:0005801">
    <property type="term" value="C:cis-Golgi network"/>
    <property type="evidence" value="ECO:0007669"/>
    <property type="project" value="TreeGrafter"/>
</dbReference>
<sequence length="131" mass="15204">EASNQSEATRLAAQEIQKLVEEKQNLAKFLQQQSDMNDKLNRELAEDETKIAELERMVTNLSRESQDKRELLESIQSDKETISKALQQNKELKEQLGQLETRFVEMYVIGNLHPADFDRIGQFVKCTQCFL</sequence>
<dbReference type="EMBL" id="CACRXK020000287">
    <property type="protein sequence ID" value="CAB3980393.1"/>
    <property type="molecule type" value="Genomic_DNA"/>
</dbReference>
<keyword evidence="1" id="KW-0175">Coiled coil</keyword>
<accession>A0A6S7FTA5</accession>
<dbReference type="PANTHER" id="PTHR10881">
    <property type="entry name" value="GOLGIN SUBFAMILY A MEMBER-RELATED"/>
    <property type="match status" value="1"/>
</dbReference>
<dbReference type="InterPro" id="IPR043976">
    <property type="entry name" value="GOLGA_cons_dom"/>
</dbReference>
<gene>
    <name evidence="2" type="ORF">PACLA_8A084757</name>
</gene>
<dbReference type="OrthoDB" id="5978643at2759"/>
<evidence type="ECO:0000256" key="1">
    <source>
        <dbReference type="ARBA" id="ARBA00023054"/>
    </source>
</evidence>
<dbReference type="Pfam" id="PF15070">
    <property type="entry name" value="GOLGA2L5"/>
    <property type="match status" value="1"/>
</dbReference>
<reference evidence="2" key="1">
    <citation type="submission" date="2020-04" db="EMBL/GenBank/DDBJ databases">
        <authorList>
            <person name="Alioto T."/>
            <person name="Alioto T."/>
            <person name="Gomez Garrido J."/>
        </authorList>
    </citation>
    <scope>NUCLEOTIDE SEQUENCE</scope>
    <source>
        <strain evidence="2">A484AB</strain>
    </source>
</reference>
<proteinExistence type="predicted"/>
<dbReference type="GO" id="GO:0000137">
    <property type="term" value="C:Golgi cis cisterna"/>
    <property type="evidence" value="ECO:0007669"/>
    <property type="project" value="TreeGrafter"/>
</dbReference>
<name>A0A6S7FTA5_PARCT</name>
<evidence type="ECO:0000313" key="3">
    <source>
        <dbReference type="Proteomes" id="UP001152795"/>
    </source>
</evidence>
<dbReference type="Proteomes" id="UP001152795">
    <property type="component" value="Unassembled WGS sequence"/>
</dbReference>
<dbReference type="PANTHER" id="PTHR10881:SF46">
    <property type="entry name" value="GOLGIN SUBFAMILY A MEMBER 2"/>
    <property type="match status" value="1"/>
</dbReference>